<dbReference type="GO" id="GO:0003723">
    <property type="term" value="F:RNA binding"/>
    <property type="evidence" value="ECO:0007669"/>
    <property type="project" value="InterPro"/>
</dbReference>
<sequence>MLDSFLLYMSPEMKKQYSPSDSTNLGSRLQDLGYRVHKITDVSSIELFIYRVDAVIICSTVSDIDTLNKSEFSKHSLPFIWWYHEDASSRANCQIKANIDMMLSSQMTDQELHWALHICSNTYLQRIQAEKEMEQLRMKIEERKHIEKAKAILCEVKQLSEPEAYDFIRKQAMSERKRMVDVAISITSIYPLLMTNKGETNT</sequence>
<dbReference type="Pfam" id="PF03861">
    <property type="entry name" value="ANTAR"/>
    <property type="match status" value="1"/>
</dbReference>
<name>W4QF67_9BACI</name>
<dbReference type="AlphaFoldDB" id="W4QF67"/>
<dbReference type="EMBL" id="BAUU01000008">
    <property type="protein sequence ID" value="GAE29964.1"/>
    <property type="molecule type" value="Genomic_DNA"/>
</dbReference>
<organism evidence="2 3">
    <name type="scientific">Halalkalibacter hemicellulosilyticusJCM 9152</name>
    <dbReference type="NCBI Taxonomy" id="1236971"/>
    <lineage>
        <taxon>Bacteria</taxon>
        <taxon>Bacillati</taxon>
        <taxon>Bacillota</taxon>
        <taxon>Bacilli</taxon>
        <taxon>Bacillales</taxon>
        <taxon>Bacillaceae</taxon>
        <taxon>Halalkalibacter</taxon>
    </lineage>
</organism>
<keyword evidence="3" id="KW-1185">Reference proteome</keyword>
<reference evidence="2" key="1">
    <citation type="journal article" date="2014" name="Genome Announc.">
        <title>Draft Genome Sequences of Three Alkaliphilic Bacillus Strains, Bacillus wakoensis JCM 9140T, Bacillus akibai JCM 9157T, and Bacillus hemicellulosilyticus JCM 9152T.</title>
        <authorList>
            <person name="Yuki M."/>
            <person name="Oshima K."/>
            <person name="Suda W."/>
            <person name="Oshida Y."/>
            <person name="Kitamura K."/>
            <person name="Iida T."/>
            <person name="Hattori M."/>
            <person name="Ohkuma M."/>
        </authorList>
    </citation>
    <scope>NUCLEOTIDE SEQUENCE [LARGE SCALE GENOMIC DNA]</scope>
    <source>
        <strain evidence="2">JCM 9152</strain>
    </source>
</reference>
<dbReference type="SUPFAM" id="SSF52172">
    <property type="entry name" value="CheY-like"/>
    <property type="match status" value="1"/>
</dbReference>
<accession>W4QF67</accession>
<dbReference type="Proteomes" id="UP000018895">
    <property type="component" value="Unassembled WGS sequence"/>
</dbReference>
<proteinExistence type="predicted"/>
<dbReference type="OrthoDB" id="9795002at2"/>
<gene>
    <name evidence="2" type="ORF">JCM9152_1354</name>
</gene>
<dbReference type="STRING" id="1236971.JCM9152_1354"/>
<dbReference type="InterPro" id="IPR011006">
    <property type="entry name" value="CheY-like_superfamily"/>
</dbReference>
<dbReference type="SMART" id="SM01012">
    <property type="entry name" value="ANTAR"/>
    <property type="match status" value="1"/>
</dbReference>
<dbReference type="Gene3D" id="1.10.10.10">
    <property type="entry name" value="Winged helix-like DNA-binding domain superfamily/Winged helix DNA-binding domain"/>
    <property type="match status" value="1"/>
</dbReference>
<feature type="domain" description="ANTAR" evidence="1">
    <location>
        <begin position="126"/>
        <end position="187"/>
    </location>
</feature>
<dbReference type="InterPro" id="IPR005561">
    <property type="entry name" value="ANTAR"/>
</dbReference>
<evidence type="ECO:0000313" key="2">
    <source>
        <dbReference type="EMBL" id="GAE29964.1"/>
    </source>
</evidence>
<dbReference type="PIRSF" id="PIRSF036382">
    <property type="entry name" value="RR_antiterm"/>
    <property type="match status" value="1"/>
</dbReference>
<dbReference type="InterPro" id="IPR036388">
    <property type="entry name" value="WH-like_DNA-bd_sf"/>
</dbReference>
<evidence type="ECO:0000313" key="3">
    <source>
        <dbReference type="Proteomes" id="UP000018895"/>
    </source>
</evidence>
<evidence type="ECO:0000259" key="1">
    <source>
        <dbReference type="PROSITE" id="PS50921"/>
    </source>
</evidence>
<protein>
    <submittedName>
        <fullName evidence="2">Response regulator receiver and ANTAR domain protein</fullName>
    </submittedName>
</protein>
<comment type="caution">
    <text evidence="2">The sequence shown here is derived from an EMBL/GenBank/DDBJ whole genome shotgun (WGS) entry which is preliminary data.</text>
</comment>
<dbReference type="InterPro" id="IPR008327">
    <property type="entry name" value="Sig_transdc_resp-reg_antiterm"/>
</dbReference>
<dbReference type="PROSITE" id="PS50921">
    <property type="entry name" value="ANTAR"/>
    <property type="match status" value="1"/>
</dbReference>
<dbReference type="RefSeq" id="WP_052015663.1">
    <property type="nucleotide sequence ID" value="NZ_BAUU01000008.1"/>
</dbReference>